<dbReference type="OrthoDB" id="3038000at2759"/>
<accession>A0A4S8MHV2</accession>
<protein>
    <submittedName>
        <fullName evidence="1">Uncharacterized protein</fullName>
    </submittedName>
</protein>
<evidence type="ECO:0000313" key="1">
    <source>
        <dbReference type="EMBL" id="THV02278.1"/>
    </source>
</evidence>
<gene>
    <name evidence="1" type="ORF">K435DRAFT_836502</name>
</gene>
<sequence>MGTFFTQASQFSIQGQTINFVAGDQNTRIDQVHTGDSEFIVSPGVLGTRSIFDDYREIRRGDLCLVQEISKEVIDENDYSYYYRRVHRAQKRLEFTRSAYRVQVIGQNLPRSVAVVYGGEDAQAAWERDFLLCSQIQHPNIAHLFGLTRSLFSPALVFYNDLISVRQLWDDGSAIIRCYIVHRIRKDIYPLEFNGHCSSLVENIYDTWNVTFLQPETGLFCLSTIHSCQDDLYTPNIDPENPKGPALRPLPVASYVDSSIMSHYSEWARWDISPELAIQNDISLNSSVYSSSLLDLNPKQPVSLPVMISTSATTPPIIIGKFKNLHYRVVDERLLHFSSMQKTQNLLRDRDKETEVLIMIEMWQVGYRSFGQRNEPLSETDLKGWTRISYDHFWSYSTRTCPHCDFKWMEPCSRQVTIDRERLSAAWLSQAQYFCDIANGLYKDIQRSAALLTGARFLLEPKYKNYHSLLHPNFRKIFLFIAPITASHPPVTSEIDVCWGTDNNDLYYWSFDPDGSWPLSKRVTETLGLPEFLPKSYLWQQDFADYQYEATKKFQVFRGYNPSTQEFAKRHGLPLVDIIWPDGKTGPDKDGDTWYDCQETQDENSNDSYRTSFPYQSYRFPAPRKFVNKSLDENLCPAHYPRIYPDTHPWPKLSAGPLLHGFLPDHELNTWKGELFPKYLFRGDYSFRWSRCPDGDEVKQGRNGCSRHRRGSI</sequence>
<dbReference type="AlphaFoldDB" id="A0A4S8MHV2"/>
<keyword evidence="2" id="KW-1185">Reference proteome</keyword>
<dbReference type="EMBL" id="ML179078">
    <property type="protein sequence ID" value="THV02278.1"/>
    <property type="molecule type" value="Genomic_DNA"/>
</dbReference>
<dbReference type="Proteomes" id="UP000297245">
    <property type="component" value="Unassembled WGS sequence"/>
</dbReference>
<reference evidence="1 2" key="1">
    <citation type="journal article" date="2019" name="Nat. Ecol. Evol.">
        <title>Megaphylogeny resolves global patterns of mushroom evolution.</title>
        <authorList>
            <person name="Varga T."/>
            <person name="Krizsan K."/>
            <person name="Foldi C."/>
            <person name="Dima B."/>
            <person name="Sanchez-Garcia M."/>
            <person name="Sanchez-Ramirez S."/>
            <person name="Szollosi G.J."/>
            <person name="Szarkandi J.G."/>
            <person name="Papp V."/>
            <person name="Albert L."/>
            <person name="Andreopoulos W."/>
            <person name="Angelini C."/>
            <person name="Antonin V."/>
            <person name="Barry K.W."/>
            <person name="Bougher N.L."/>
            <person name="Buchanan P."/>
            <person name="Buyck B."/>
            <person name="Bense V."/>
            <person name="Catcheside P."/>
            <person name="Chovatia M."/>
            <person name="Cooper J."/>
            <person name="Damon W."/>
            <person name="Desjardin D."/>
            <person name="Finy P."/>
            <person name="Geml J."/>
            <person name="Haridas S."/>
            <person name="Hughes K."/>
            <person name="Justo A."/>
            <person name="Karasinski D."/>
            <person name="Kautmanova I."/>
            <person name="Kiss B."/>
            <person name="Kocsube S."/>
            <person name="Kotiranta H."/>
            <person name="LaButti K.M."/>
            <person name="Lechner B.E."/>
            <person name="Liimatainen K."/>
            <person name="Lipzen A."/>
            <person name="Lukacs Z."/>
            <person name="Mihaltcheva S."/>
            <person name="Morgado L.N."/>
            <person name="Niskanen T."/>
            <person name="Noordeloos M.E."/>
            <person name="Ohm R.A."/>
            <person name="Ortiz-Santana B."/>
            <person name="Ovrebo C."/>
            <person name="Racz N."/>
            <person name="Riley R."/>
            <person name="Savchenko A."/>
            <person name="Shiryaev A."/>
            <person name="Soop K."/>
            <person name="Spirin V."/>
            <person name="Szebenyi C."/>
            <person name="Tomsovsky M."/>
            <person name="Tulloss R.E."/>
            <person name="Uehling J."/>
            <person name="Grigoriev I.V."/>
            <person name="Vagvolgyi C."/>
            <person name="Papp T."/>
            <person name="Martin F.M."/>
            <person name="Miettinen O."/>
            <person name="Hibbett D.S."/>
            <person name="Nagy L.G."/>
        </authorList>
    </citation>
    <scope>NUCLEOTIDE SEQUENCE [LARGE SCALE GENOMIC DNA]</scope>
    <source>
        <strain evidence="1 2">CBS 962.96</strain>
    </source>
</reference>
<proteinExistence type="predicted"/>
<name>A0A4S8MHV2_DENBC</name>
<evidence type="ECO:0000313" key="2">
    <source>
        <dbReference type="Proteomes" id="UP000297245"/>
    </source>
</evidence>
<organism evidence="1 2">
    <name type="scientific">Dendrothele bispora (strain CBS 962.96)</name>
    <dbReference type="NCBI Taxonomy" id="1314807"/>
    <lineage>
        <taxon>Eukaryota</taxon>
        <taxon>Fungi</taxon>
        <taxon>Dikarya</taxon>
        <taxon>Basidiomycota</taxon>
        <taxon>Agaricomycotina</taxon>
        <taxon>Agaricomycetes</taxon>
        <taxon>Agaricomycetidae</taxon>
        <taxon>Agaricales</taxon>
        <taxon>Agaricales incertae sedis</taxon>
        <taxon>Dendrothele</taxon>
    </lineage>
</organism>